<keyword evidence="5" id="KW-0408">Iron</keyword>
<keyword evidence="6" id="KW-0411">Iron-sulfur</keyword>
<dbReference type="AlphaFoldDB" id="Q130E9"/>
<dbReference type="InterPro" id="IPR013785">
    <property type="entry name" value="Aldolase_TIM"/>
</dbReference>
<dbReference type="SFLD" id="SFLDG01386">
    <property type="entry name" value="main_SPASM_domain-containing"/>
    <property type="match status" value="1"/>
</dbReference>
<organism evidence="8 9">
    <name type="scientific">Rhodopseudomonas palustris (strain BisB5)</name>
    <dbReference type="NCBI Taxonomy" id="316057"/>
    <lineage>
        <taxon>Bacteria</taxon>
        <taxon>Pseudomonadati</taxon>
        <taxon>Pseudomonadota</taxon>
        <taxon>Alphaproteobacteria</taxon>
        <taxon>Hyphomicrobiales</taxon>
        <taxon>Nitrobacteraceae</taxon>
        <taxon>Rhodopseudomonas</taxon>
    </lineage>
</organism>
<evidence type="ECO:0000256" key="3">
    <source>
        <dbReference type="ARBA" id="ARBA00022691"/>
    </source>
</evidence>
<dbReference type="GO" id="GO:0003824">
    <property type="term" value="F:catalytic activity"/>
    <property type="evidence" value="ECO:0007669"/>
    <property type="project" value="InterPro"/>
</dbReference>
<dbReference type="SUPFAM" id="SSF102114">
    <property type="entry name" value="Radical SAM enzymes"/>
    <property type="match status" value="1"/>
</dbReference>
<dbReference type="InterPro" id="IPR006638">
    <property type="entry name" value="Elp3/MiaA/NifB-like_rSAM"/>
</dbReference>
<dbReference type="InterPro" id="IPR058240">
    <property type="entry name" value="rSAM_sf"/>
</dbReference>
<dbReference type="KEGG" id="rpd:RPD_4323"/>
<dbReference type="GO" id="GO:0051539">
    <property type="term" value="F:4 iron, 4 sulfur cluster binding"/>
    <property type="evidence" value="ECO:0007669"/>
    <property type="project" value="UniProtKB-KW"/>
</dbReference>
<proteinExistence type="predicted"/>
<dbReference type="SMART" id="SM00729">
    <property type="entry name" value="Elp3"/>
    <property type="match status" value="1"/>
</dbReference>
<evidence type="ECO:0000256" key="4">
    <source>
        <dbReference type="ARBA" id="ARBA00022723"/>
    </source>
</evidence>
<dbReference type="GO" id="GO:0046872">
    <property type="term" value="F:metal ion binding"/>
    <property type="evidence" value="ECO:0007669"/>
    <property type="project" value="UniProtKB-KW"/>
</dbReference>
<dbReference type="Gene3D" id="3.20.20.70">
    <property type="entry name" value="Aldolase class I"/>
    <property type="match status" value="1"/>
</dbReference>
<reference evidence="8 9" key="1">
    <citation type="submission" date="2006-03" db="EMBL/GenBank/DDBJ databases">
        <title>Complete sequence of Rhodopseudomonas palustris BisB5.</title>
        <authorList>
            <consortium name="US DOE Joint Genome Institute"/>
            <person name="Copeland A."/>
            <person name="Lucas S."/>
            <person name="Lapidus A."/>
            <person name="Barry K."/>
            <person name="Detter J.C."/>
            <person name="Glavina del Rio T."/>
            <person name="Hammon N."/>
            <person name="Israni S."/>
            <person name="Dalin E."/>
            <person name="Tice H."/>
            <person name="Pitluck S."/>
            <person name="Chain P."/>
            <person name="Malfatti S."/>
            <person name="Shin M."/>
            <person name="Vergez L."/>
            <person name="Schmutz J."/>
            <person name="Larimer F."/>
            <person name="Land M."/>
            <person name="Hauser L."/>
            <person name="Pelletier D.A."/>
            <person name="Kyrpides N."/>
            <person name="Lykidis A."/>
            <person name="Oda Y."/>
            <person name="Harwood C.S."/>
            <person name="Richardson P."/>
        </authorList>
    </citation>
    <scope>NUCLEOTIDE SEQUENCE [LARGE SCALE GENOMIC DNA]</scope>
    <source>
        <strain evidence="8 9">BisB5</strain>
    </source>
</reference>
<keyword evidence="2" id="KW-0004">4Fe-4S</keyword>
<dbReference type="EMBL" id="CP000283">
    <property type="protein sequence ID" value="ABE41540.1"/>
    <property type="molecule type" value="Genomic_DNA"/>
</dbReference>
<evidence type="ECO:0000256" key="2">
    <source>
        <dbReference type="ARBA" id="ARBA00022485"/>
    </source>
</evidence>
<dbReference type="InterPro" id="IPR050377">
    <property type="entry name" value="Radical_SAM_PqqE_MftC-like"/>
</dbReference>
<evidence type="ECO:0000256" key="5">
    <source>
        <dbReference type="ARBA" id="ARBA00023004"/>
    </source>
</evidence>
<keyword evidence="3" id="KW-0949">S-adenosyl-L-methionine</keyword>
<evidence type="ECO:0000259" key="7">
    <source>
        <dbReference type="PROSITE" id="PS51918"/>
    </source>
</evidence>
<accession>Q130E9</accession>
<dbReference type="Pfam" id="PF13186">
    <property type="entry name" value="SPASM"/>
    <property type="match status" value="1"/>
</dbReference>
<gene>
    <name evidence="8" type="ordered locus">RPD_4323</name>
</gene>
<dbReference type="InterPro" id="IPR017200">
    <property type="entry name" value="PqqE-like"/>
</dbReference>
<evidence type="ECO:0000256" key="6">
    <source>
        <dbReference type="ARBA" id="ARBA00023014"/>
    </source>
</evidence>
<dbReference type="InterPro" id="IPR023885">
    <property type="entry name" value="4Fe4S-binding_SPASM_dom"/>
</dbReference>
<sequence length="373" mass="39731">MCCSSASRSFSRPWRRAACLRELIAMISSRHPTAGLVPEAPYHVVWLATDACTARCQHCSSNSAKQSPDELTTSEAMAMIDDLAAAGVVDLGISGGESLLRGDILDVLAHAKKRGLAVGIATNGAKLTPHRAAALAGLGLDRLQVSLDGFAEQHDELRRWPGLFERALATIATAQAAGLRVNVCCTITRLNANTLEPFVDFIAGLGIGRLNLSRFIPTGRGDDALDPGDARWRSIIELCGGLQRKYHRRLAIVTHLAQHILVDPEAGDLPAFTGCQAGRGQGCISANGTIYPCVLLPVAIGNIRSHPFRQIWTGSPLIQAFQARDKLEGACGACAVRDRCGGCRAVAFAASGNPFSSDPRCWVHEPQLGSCLH</sequence>
<dbReference type="STRING" id="316057.RPD_4323"/>
<dbReference type="SFLD" id="SFLDS00029">
    <property type="entry name" value="Radical_SAM"/>
    <property type="match status" value="1"/>
</dbReference>
<dbReference type="InterPro" id="IPR007197">
    <property type="entry name" value="rSAM"/>
</dbReference>
<protein>
    <submittedName>
        <fullName evidence="8">Radical SAM</fullName>
    </submittedName>
</protein>
<dbReference type="PANTHER" id="PTHR11228">
    <property type="entry name" value="RADICAL SAM DOMAIN PROTEIN"/>
    <property type="match status" value="1"/>
</dbReference>
<dbReference type="eggNOG" id="COG0535">
    <property type="taxonomic scope" value="Bacteria"/>
</dbReference>
<dbReference type="Proteomes" id="UP000001818">
    <property type="component" value="Chromosome"/>
</dbReference>
<dbReference type="CDD" id="cd21123">
    <property type="entry name" value="SPASM_MftC-like"/>
    <property type="match status" value="1"/>
</dbReference>
<dbReference type="PIRSF" id="PIRSF037420">
    <property type="entry name" value="PQQ_syn_pqqE"/>
    <property type="match status" value="1"/>
</dbReference>
<comment type="cofactor">
    <cofactor evidence="1">
        <name>[4Fe-4S] cluster</name>
        <dbReference type="ChEBI" id="CHEBI:49883"/>
    </cofactor>
</comment>
<dbReference type="HOGENOM" id="CLU_009273_4_0_5"/>
<dbReference type="Pfam" id="PF04055">
    <property type="entry name" value="Radical_SAM"/>
    <property type="match status" value="1"/>
</dbReference>
<feature type="domain" description="Radical SAM core" evidence="7">
    <location>
        <begin position="37"/>
        <end position="245"/>
    </location>
</feature>
<keyword evidence="4" id="KW-0479">Metal-binding</keyword>
<evidence type="ECO:0000313" key="9">
    <source>
        <dbReference type="Proteomes" id="UP000001818"/>
    </source>
</evidence>
<dbReference type="SFLD" id="SFLDG01067">
    <property type="entry name" value="SPASM/twitch_domain_containing"/>
    <property type="match status" value="1"/>
</dbReference>
<dbReference type="PANTHER" id="PTHR11228:SF7">
    <property type="entry name" value="PQQA PEPTIDE CYCLASE"/>
    <property type="match status" value="1"/>
</dbReference>
<dbReference type="NCBIfam" id="TIGR04085">
    <property type="entry name" value="rSAM_more_4Fe4S"/>
    <property type="match status" value="1"/>
</dbReference>
<dbReference type="CDD" id="cd01335">
    <property type="entry name" value="Radical_SAM"/>
    <property type="match status" value="1"/>
</dbReference>
<dbReference type="PROSITE" id="PS51918">
    <property type="entry name" value="RADICAL_SAM"/>
    <property type="match status" value="1"/>
</dbReference>
<evidence type="ECO:0000256" key="1">
    <source>
        <dbReference type="ARBA" id="ARBA00001966"/>
    </source>
</evidence>
<dbReference type="BioCyc" id="RPAL316057:RPD_RS21755-MONOMER"/>
<name>Q130E9_RHOPS</name>
<evidence type="ECO:0000313" key="8">
    <source>
        <dbReference type="EMBL" id="ABE41540.1"/>
    </source>
</evidence>